<accession>A0A384BM54</accession>
<dbReference type="RefSeq" id="XP_008683657.1">
    <property type="nucleotide sequence ID" value="XM_008685435.2"/>
</dbReference>
<feature type="transmembrane region" description="Helical" evidence="9">
    <location>
        <begin position="74"/>
        <end position="96"/>
    </location>
</feature>
<dbReference type="GeneID" id="103657985"/>
<feature type="chain" id="PRO_5044587242" description="Glycophorin-A" evidence="10">
    <location>
        <begin position="18"/>
        <end position="120"/>
    </location>
</feature>
<keyword evidence="6" id="KW-0325">Glycoprotein</keyword>
<dbReference type="Ensembl" id="ENSUMAT00000024850.1">
    <property type="protein sequence ID" value="ENSUMAP00000020968.1"/>
    <property type="gene ID" value="ENSUMAG00000015349.1"/>
</dbReference>
<keyword evidence="10" id="KW-0732">Signal</keyword>
<organism evidence="12 13">
    <name type="scientific">Ursus maritimus</name>
    <name type="common">Polar bear</name>
    <name type="synonym">Thalarctos maritimus</name>
    <dbReference type="NCBI Taxonomy" id="29073"/>
    <lineage>
        <taxon>Eukaryota</taxon>
        <taxon>Metazoa</taxon>
        <taxon>Chordata</taxon>
        <taxon>Craniata</taxon>
        <taxon>Vertebrata</taxon>
        <taxon>Euteleostomi</taxon>
        <taxon>Mammalia</taxon>
        <taxon>Eutheria</taxon>
        <taxon>Laurasiatheria</taxon>
        <taxon>Carnivora</taxon>
        <taxon>Caniformia</taxon>
        <taxon>Ursidae</taxon>
        <taxon>Ursus</taxon>
    </lineage>
</organism>
<keyword evidence="4 9" id="KW-1133">Transmembrane helix</keyword>
<evidence type="ECO:0000256" key="4">
    <source>
        <dbReference type="ARBA" id="ARBA00022989"/>
    </source>
</evidence>
<dbReference type="Proteomes" id="UP000261680">
    <property type="component" value="Unplaced"/>
</dbReference>
<evidence type="ECO:0000256" key="6">
    <source>
        <dbReference type="ARBA" id="ARBA00023180"/>
    </source>
</evidence>
<dbReference type="STRING" id="29073.ENSUMAP00000020968"/>
<evidence type="ECO:0000256" key="1">
    <source>
        <dbReference type="ARBA" id="ARBA00004167"/>
    </source>
</evidence>
<dbReference type="KEGG" id="umr:103657985"/>
<evidence type="ECO:0000313" key="11">
    <source>
        <dbReference type="Ensembl" id="ENSUMAP00000020968"/>
    </source>
</evidence>
<dbReference type="PANTHER" id="PTHR13813">
    <property type="entry name" value="GLYCOPHORIN"/>
    <property type="match status" value="1"/>
</dbReference>
<evidence type="ECO:0000256" key="2">
    <source>
        <dbReference type="ARBA" id="ARBA00022692"/>
    </source>
</evidence>
<evidence type="ECO:0000256" key="9">
    <source>
        <dbReference type="SAM" id="Phobius"/>
    </source>
</evidence>
<evidence type="ECO:0000256" key="5">
    <source>
        <dbReference type="ARBA" id="ARBA00023136"/>
    </source>
</evidence>
<dbReference type="OMA" id="DKHKQSM"/>
<dbReference type="Gene3D" id="1.20.5.70">
    <property type="match status" value="1"/>
</dbReference>
<protein>
    <recommendedName>
        <fullName evidence="7">Glycophorin-A</fullName>
    </recommendedName>
</protein>
<evidence type="ECO:0000256" key="7">
    <source>
        <dbReference type="ARBA" id="ARBA00039521"/>
    </source>
</evidence>
<dbReference type="GeneTree" id="ENSGT00550000075214"/>
<reference evidence="11" key="1">
    <citation type="submission" date="2019-03" db="UniProtKB">
        <authorList>
            <consortium name="Ensembl"/>
        </authorList>
    </citation>
    <scope>IDENTIFICATION</scope>
</reference>
<dbReference type="OrthoDB" id="9629573at2759"/>
<feature type="region of interest" description="Disordered" evidence="8">
    <location>
        <begin position="22"/>
        <end position="50"/>
    </location>
</feature>
<sequence>MYKKIVIILLLSGYVFTQEDPVTTTHGSPSYASTQEDPATTAPKSPSLVSTEQSSFVIPGARQQIDHIFSEPEIIGIIYAVMLGVIVTILSFALCIGQLTKKSSLPVPSSPPEDADSEVL</sequence>
<dbReference type="GO" id="GO:0005886">
    <property type="term" value="C:plasma membrane"/>
    <property type="evidence" value="ECO:0007669"/>
    <property type="project" value="TreeGrafter"/>
</dbReference>
<evidence type="ECO:0000256" key="3">
    <source>
        <dbReference type="ARBA" id="ARBA00022981"/>
    </source>
</evidence>
<evidence type="ECO:0000256" key="8">
    <source>
        <dbReference type="SAM" id="MobiDB-lite"/>
    </source>
</evidence>
<dbReference type="AlphaFoldDB" id="A0A384BM54"/>
<dbReference type="PANTHER" id="PTHR13813:SF3">
    <property type="entry name" value="GLYCOPHORIN-A"/>
    <property type="match status" value="1"/>
</dbReference>
<evidence type="ECO:0000313" key="12">
    <source>
        <dbReference type="Proteomes" id="UP000261680"/>
    </source>
</evidence>
<evidence type="ECO:0000256" key="10">
    <source>
        <dbReference type="SAM" id="SignalP"/>
    </source>
</evidence>
<dbReference type="InterPro" id="IPR001195">
    <property type="entry name" value="Glycophorin"/>
</dbReference>
<proteinExistence type="predicted"/>
<keyword evidence="5 9" id="KW-0472">Membrane</keyword>
<keyword evidence="2 9" id="KW-0812">Transmembrane</keyword>
<name>A0A384BM54_URSMA</name>
<keyword evidence="3" id="KW-0730">Sialic acid</keyword>
<dbReference type="InterPro" id="IPR049535">
    <property type="entry name" value="GYPA_B"/>
</dbReference>
<gene>
    <name evidence="13" type="primary">LOC103657985</name>
    <name evidence="11" type="synonym">GYPA</name>
</gene>
<evidence type="ECO:0000313" key="13">
    <source>
        <dbReference type="RefSeq" id="XP_008683657.1"/>
    </source>
</evidence>
<comment type="subcellular location">
    <subcellularLocation>
        <location evidence="1">Membrane</location>
        <topology evidence="1">Single-pass membrane protein</topology>
    </subcellularLocation>
</comment>
<dbReference type="Pfam" id="PF01102">
    <property type="entry name" value="Glycophorin_A"/>
    <property type="match status" value="1"/>
</dbReference>
<feature type="signal peptide" evidence="10">
    <location>
        <begin position="1"/>
        <end position="17"/>
    </location>
</feature>
<keyword evidence="12" id="KW-1185">Reference proteome</keyword>
<reference evidence="13" key="2">
    <citation type="submission" date="2025-04" db="UniProtKB">
        <authorList>
            <consortium name="RefSeq"/>
        </authorList>
    </citation>
    <scope>IDENTIFICATION</scope>
    <source>
        <tissue evidence="13">Whole blood</tissue>
    </source>
</reference>